<evidence type="ECO:0000256" key="1">
    <source>
        <dbReference type="SAM" id="MobiDB-lite"/>
    </source>
</evidence>
<keyword evidence="3" id="KW-1185">Reference proteome</keyword>
<dbReference type="STRING" id="97972.A0A2V1DX12"/>
<name>A0A2V1DX12_9PLEO</name>
<dbReference type="InterPro" id="IPR036770">
    <property type="entry name" value="Ankyrin_rpt-contain_sf"/>
</dbReference>
<feature type="region of interest" description="Disordered" evidence="1">
    <location>
        <begin position="156"/>
        <end position="186"/>
    </location>
</feature>
<proteinExistence type="predicted"/>
<feature type="region of interest" description="Disordered" evidence="1">
    <location>
        <begin position="276"/>
        <end position="295"/>
    </location>
</feature>
<feature type="compositionally biased region" description="Polar residues" evidence="1">
    <location>
        <begin position="162"/>
        <end position="177"/>
    </location>
</feature>
<dbReference type="EMBL" id="KZ805352">
    <property type="protein sequence ID" value="PVI01795.1"/>
    <property type="molecule type" value="Genomic_DNA"/>
</dbReference>
<evidence type="ECO:0000313" key="3">
    <source>
        <dbReference type="Proteomes" id="UP000244855"/>
    </source>
</evidence>
<dbReference type="Proteomes" id="UP000244855">
    <property type="component" value="Unassembled WGS sequence"/>
</dbReference>
<organism evidence="2 3">
    <name type="scientific">Periconia macrospinosa</name>
    <dbReference type="NCBI Taxonomy" id="97972"/>
    <lineage>
        <taxon>Eukaryota</taxon>
        <taxon>Fungi</taxon>
        <taxon>Dikarya</taxon>
        <taxon>Ascomycota</taxon>
        <taxon>Pezizomycotina</taxon>
        <taxon>Dothideomycetes</taxon>
        <taxon>Pleosporomycetidae</taxon>
        <taxon>Pleosporales</taxon>
        <taxon>Massarineae</taxon>
        <taxon>Periconiaceae</taxon>
        <taxon>Periconia</taxon>
    </lineage>
</organism>
<dbReference type="Pfam" id="PF13637">
    <property type="entry name" value="Ank_4"/>
    <property type="match status" value="1"/>
</dbReference>
<evidence type="ECO:0000313" key="2">
    <source>
        <dbReference type="EMBL" id="PVI01795.1"/>
    </source>
</evidence>
<feature type="compositionally biased region" description="Polar residues" evidence="1">
    <location>
        <begin position="39"/>
        <end position="48"/>
    </location>
</feature>
<dbReference type="OrthoDB" id="3799462at2759"/>
<dbReference type="InterPro" id="IPR002110">
    <property type="entry name" value="Ankyrin_rpt"/>
</dbReference>
<dbReference type="AlphaFoldDB" id="A0A2V1DX12"/>
<gene>
    <name evidence="2" type="ORF">DM02DRAFT_627325</name>
</gene>
<sequence length="816" mass="91928">MDESPQPFDKQVSLFWKFIISCLVGSDETMARTRPIRNLRQSVNTSGKSGRGVQKRRKSVNEDGDIGRGRKNTWRLPWLKKLVVLRLCGLHFSEIFEILSILSHNTTPRVKRTAQHRMQTLFGKEWKTLCASDKDTTKGRLQVLLATEYARKKRRGCASYKRSPQSNRKQSCASGPSSEDHESYSPLKSDLEFYELFPNPPERRYSLIDVPNLVRISSPEVPTDKHISRVSAVEENKALDILGLETPAVHSGTSPRKDIPQPKSILLNGTKSLEKVSLESQPEDTETLEAEPQEEDYPLGQPLREFEAFLAAANGDAPLAEDDDPSFHHLSISIDRNSHLDAVSTISRASTYSKISDILKGYGRSVSERSLIKRAVSMRYSLSLSSLATSLNQSLSEASSTSHEITDILLRAYAAQDTHRAKRPRPPVPLILQQQATMRADNWALIKDCCSQGGEFWSVGEFVYFICIHQKITQCTFNPSEGFSARDCSLGEFLDSAGRTELFFAAGVGAPLHVLLELIRHSYGHINACDKENRTFMFYLDPRILLEKRCGCEHHKTAFECLIGNLQVAFFDFYHVDDEGRNFLDFLCLSEHFHLKLLTDLAKGKLNMTYLIRKLAQSRDNFGLSFLDRLSSIDLKVLGRGIYRTIGLEKDFLFRNGRTQVHNLLLETLCQPQKDDAALHLARALYEQGANLDSKSACGTTPLIFATKNSYPSTVQFLLSVVGCSITAQDSSGRSALDYTIDNFNKSRKSKISAPSLVNPLKTLIQLADYKVDFRPPSISPRRLVEQMRKDRSIREITDYSIFDRKQPLSDDGEAP</sequence>
<dbReference type="Gene3D" id="1.25.40.20">
    <property type="entry name" value="Ankyrin repeat-containing domain"/>
    <property type="match status" value="1"/>
</dbReference>
<feature type="region of interest" description="Disordered" evidence="1">
    <location>
        <begin position="35"/>
        <end position="66"/>
    </location>
</feature>
<accession>A0A2V1DX12</accession>
<dbReference type="SUPFAM" id="SSF48403">
    <property type="entry name" value="Ankyrin repeat"/>
    <property type="match status" value="1"/>
</dbReference>
<feature type="compositionally biased region" description="Acidic residues" evidence="1">
    <location>
        <begin position="281"/>
        <end position="295"/>
    </location>
</feature>
<protein>
    <submittedName>
        <fullName evidence="2">Uncharacterized protein</fullName>
    </submittedName>
</protein>
<reference evidence="2 3" key="1">
    <citation type="journal article" date="2018" name="Sci. Rep.">
        <title>Comparative genomics provides insights into the lifestyle and reveals functional heterogeneity of dark septate endophytic fungi.</title>
        <authorList>
            <person name="Knapp D.G."/>
            <person name="Nemeth J.B."/>
            <person name="Barry K."/>
            <person name="Hainaut M."/>
            <person name="Henrissat B."/>
            <person name="Johnson J."/>
            <person name="Kuo A."/>
            <person name="Lim J.H.P."/>
            <person name="Lipzen A."/>
            <person name="Nolan M."/>
            <person name="Ohm R.A."/>
            <person name="Tamas L."/>
            <person name="Grigoriev I.V."/>
            <person name="Spatafora J.W."/>
            <person name="Nagy L.G."/>
            <person name="Kovacs G.M."/>
        </authorList>
    </citation>
    <scope>NUCLEOTIDE SEQUENCE [LARGE SCALE GENOMIC DNA]</scope>
    <source>
        <strain evidence="2 3">DSE2036</strain>
    </source>
</reference>